<dbReference type="EMBL" id="LGRX02034451">
    <property type="protein sequence ID" value="KAK3237777.1"/>
    <property type="molecule type" value="Genomic_DNA"/>
</dbReference>
<evidence type="ECO:0000313" key="2">
    <source>
        <dbReference type="EMBL" id="KAK3237777.1"/>
    </source>
</evidence>
<protein>
    <submittedName>
        <fullName evidence="2">Uncharacterized protein</fullName>
    </submittedName>
</protein>
<dbReference type="AlphaFoldDB" id="A0AAE0BLD7"/>
<feature type="region of interest" description="Disordered" evidence="1">
    <location>
        <begin position="14"/>
        <end position="39"/>
    </location>
</feature>
<evidence type="ECO:0000313" key="3">
    <source>
        <dbReference type="Proteomes" id="UP001190700"/>
    </source>
</evidence>
<name>A0AAE0BLD7_9CHLO</name>
<organism evidence="2 3">
    <name type="scientific">Cymbomonas tetramitiformis</name>
    <dbReference type="NCBI Taxonomy" id="36881"/>
    <lineage>
        <taxon>Eukaryota</taxon>
        <taxon>Viridiplantae</taxon>
        <taxon>Chlorophyta</taxon>
        <taxon>Pyramimonadophyceae</taxon>
        <taxon>Pyramimonadales</taxon>
        <taxon>Pyramimonadaceae</taxon>
        <taxon>Cymbomonas</taxon>
    </lineage>
</organism>
<gene>
    <name evidence="2" type="ORF">CYMTET_52170</name>
</gene>
<evidence type="ECO:0000256" key="1">
    <source>
        <dbReference type="SAM" id="MobiDB-lite"/>
    </source>
</evidence>
<sequence length="88" mass="9863">MRSEVLVHVMDGGYGSVEGFDWEESPDDHEPNKQPSFPITEDNVQRAADSFVQLVACLPTASYSSKLVFCALPTGSFPRVFHRRTTSW</sequence>
<comment type="caution">
    <text evidence="2">The sequence shown here is derived from an EMBL/GenBank/DDBJ whole genome shotgun (WGS) entry which is preliminary data.</text>
</comment>
<reference evidence="2 3" key="1">
    <citation type="journal article" date="2015" name="Genome Biol. Evol.">
        <title>Comparative Genomics of a Bacterivorous Green Alga Reveals Evolutionary Causalities and Consequences of Phago-Mixotrophic Mode of Nutrition.</title>
        <authorList>
            <person name="Burns J.A."/>
            <person name="Paasch A."/>
            <person name="Narechania A."/>
            <person name="Kim E."/>
        </authorList>
    </citation>
    <scope>NUCLEOTIDE SEQUENCE [LARGE SCALE GENOMIC DNA]</scope>
    <source>
        <strain evidence="2 3">PLY_AMNH</strain>
    </source>
</reference>
<dbReference type="Proteomes" id="UP001190700">
    <property type="component" value="Unassembled WGS sequence"/>
</dbReference>
<accession>A0AAE0BLD7</accession>
<proteinExistence type="predicted"/>
<keyword evidence="3" id="KW-1185">Reference proteome</keyword>